<gene>
    <name evidence="7" type="ORF">KAF25_006941</name>
</gene>
<feature type="compositionally biased region" description="Basic and acidic residues" evidence="6">
    <location>
        <begin position="690"/>
        <end position="702"/>
    </location>
</feature>
<dbReference type="PRINTS" id="PR00463">
    <property type="entry name" value="EP450I"/>
</dbReference>
<sequence length="1814" mass="201513">EFSFGTPIKAIDCWASGKQLAMVEKNDEMATWMPMLTNFPLLCAVWQQVEQHLFHLTGFRTQYTKGLAEFQQWCRRSWQSVLSVDSDGITGDIGSPNLIQTLCNAGLPAETALSEASENLGPGTDTTSGTLAHILWALAHNPAYQDALYRDLEAVSFSSDMTTLENVARLQACVKEGIRWAATAAAMLPRIVPPGGIELHGKFIPEGTVLTSSPIWYLHDKTAYPDPELYDPSRWLTEDGKDLSQDSLRDRFYIPFSRGANVCLGAHFAYLELYISVSQIIRNFRLEPSNPTQAVQPQDWTSVLLPERKEWVAAVPVNNEPEIDSKATDYQGKENELSSENVQASDPNVLVPCAATASIFLYAQGTSIVCCHHDTLAIERTFSNHADEVILLAVDNHSKVGSGRHVVSYDAGQLAIVWDLLTGVEIARFASYEPLTAAVWMRNGNIALSNTKGSIILFEPATSEHVSIRTLDQIKVTALAPLADCQTFAIGYENGSVHIATLHPRFKILHSLTTSERPSPIVTLSWHALSPNQASYKLATQAHDGDLRVWSVPKSHSDDNYDLSRVIRRMKKTDDHAVGPQWISWSRNGRIIQFTGSATMSWDVRTKHVSRDSIPTLEQVRGIANYGPDGKLFTLGADNTLQQFDVSNPSIMVANVQHPKQTAKQLVDSMNITKVDVSYFSDDSSSSESGDDKPGENDKVYEANEDTEEIKEGQHTEYGEDDVKSFQSFTFDQDTRSKVTRPSTMPTSHPSTKPRPLSEVFNIAESRDMVVGERTEVQAGDGEGFIGSNTPADGEAEQQQPPTDDCDAETIYSIDSRLNDPKLQYLHVFAEQLADDIKSTSDDLSIEGIEAEYVDSVLREFAWKLHGESSNPFEWEASVVLHRKRKDIVELLISRPSNLDDTGTDLHTSGSSENGESDGLSERTLFKKPRAMVMQWVGNVETSPIAAEEPTQLMDIDLEKHITTRLSSYRSFIKESEAYNWLLTKIRQYDQLDFRNAEAMLEIGRKPLALVEMTFNLDWDPVGFMKDAGVDFPFEHQFPRLLCLTGSWNEAQALTVAEYTSQTWPRSGQALISLLQELLSHVENRESTGRTPDWCNIAFQQKASHGTGYSLPTRTQLILSFRSPSSCSISVTGCLSFVSQIGEQIGWLASALRASPVVRGTLACTPHIGDLQMTIQDEGTQKLMVVGSCNLTFDLEPAQTSNPTSGSCWGGLCCNAMLVHGYPIARRSEPNTGLEISLGNMATIVGSNQIVHWNGRVIMKGFSMLLIATLAATDIIVWHLLVSEKAGKRISYIDPRLDTLGMEDSKQISLRMLEPSRHVIGWCSKVTDLCGEELTRDATANHDVKTSGLKKPPASIIIDRLYLEAGSDVVGGLNMSFNKKEQPFWLERESDYPSLLKWMAVQPILFYDVEDCRAWLIDGASALLHLVRISLHLEENDPESTYDWVFDVGKLKDKWDGLIGRQAALQTLKSWDNLDLNVYVTGKRRRSDGVSETQYSTLETRIKKVLHSIEILIDRQAKVVSQDGIRISQTLNLRRNITGFDILDVLTPLGPILPRIKYLDSWRYGWDDLINSIGVTTIFGNGFGSLIRPDDPEAACKSWKFVPEGMDYMAASVSTLQMLYERRLLRMDPGLAVGHMTSKIVWSSPYHPFSPCECLKYQEGSNRDSSNEIVEVNCHADPVQFLVKKSWKSRITLRGTTPVNLATLEGKGAVVFGHIPFSNLKNEGNVVFEERDEDEGVSPLPTHAETGGILLPPRIASTTSDSTGSAGSTSVTVPSLGTSSAAERQDNDSIGSGRVTGERRKTKWWKALNERRRK</sequence>
<keyword evidence="2 5" id="KW-0349">Heme</keyword>
<feature type="region of interest" description="Disordered" evidence="6">
    <location>
        <begin position="900"/>
        <end position="921"/>
    </location>
</feature>
<dbReference type="PANTHER" id="PTHR24305">
    <property type="entry name" value="CYTOCHROME P450"/>
    <property type="match status" value="1"/>
</dbReference>
<dbReference type="Pfam" id="PF00067">
    <property type="entry name" value="p450"/>
    <property type="match status" value="1"/>
</dbReference>
<dbReference type="GO" id="GO:0016705">
    <property type="term" value="F:oxidoreductase activity, acting on paired donors, with incorporation or reduction of molecular oxygen"/>
    <property type="evidence" value="ECO:0007669"/>
    <property type="project" value="InterPro"/>
</dbReference>
<feature type="binding site" description="axial binding residue" evidence="5">
    <location>
        <position position="263"/>
    </location>
    <ligand>
        <name>heme</name>
        <dbReference type="ChEBI" id="CHEBI:30413"/>
    </ligand>
    <ligandPart>
        <name>Fe</name>
        <dbReference type="ChEBI" id="CHEBI:18248"/>
    </ligandPart>
</feature>
<dbReference type="InterPro" id="IPR001128">
    <property type="entry name" value="Cyt_P450"/>
</dbReference>
<evidence type="ECO:0000256" key="3">
    <source>
        <dbReference type="ARBA" id="ARBA00022723"/>
    </source>
</evidence>
<protein>
    <submittedName>
        <fullName evidence="7">Uncharacterized protein</fullName>
    </submittedName>
</protein>
<comment type="caution">
    <text evidence="7">The sequence shown here is derived from an EMBL/GenBank/DDBJ whole genome shotgun (WGS) entry which is preliminary data.</text>
</comment>
<dbReference type="InterPro" id="IPR002401">
    <property type="entry name" value="Cyt_P450_E_grp-I"/>
</dbReference>
<dbReference type="EMBL" id="JAGPUO010000015">
    <property type="protein sequence ID" value="KAG5657990.1"/>
    <property type="molecule type" value="Genomic_DNA"/>
</dbReference>
<keyword evidence="8" id="KW-1185">Reference proteome</keyword>
<feature type="compositionally biased region" description="Polar residues" evidence="6">
    <location>
        <begin position="740"/>
        <end position="751"/>
    </location>
</feature>
<dbReference type="InterPro" id="IPR015943">
    <property type="entry name" value="WD40/YVTN_repeat-like_dom_sf"/>
</dbReference>
<keyword evidence="4 5" id="KW-0408">Iron</keyword>
<reference evidence="7" key="1">
    <citation type="submission" date="2021-04" db="EMBL/GenBank/DDBJ databases">
        <title>Draft genome of Fusarium avenaceum strain F156N33, isolated from an atmospheric sample in Virginia.</title>
        <authorList>
            <person name="Yang S."/>
            <person name="Vinatzer B.A."/>
            <person name="Coleman J."/>
        </authorList>
    </citation>
    <scope>NUCLEOTIDE SEQUENCE</scope>
    <source>
        <strain evidence="7">F156N33</strain>
    </source>
</reference>
<dbReference type="SUPFAM" id="SSF50978">
    <property type="entry name" value="WD40 repeat-like"/>
    <property type="match status" value="1"/>
</dbReference>
<dbReference type="Gene3D" id="2.130.10.10">
    <property type="entry name" value="YVTN repeat-like/Quinoprotein amine dehydrogenase"/>
    <property type="match status" value="1"/>
</dbReference>
<evidence type="ECO:0000256" key="1">
    <source>
        <dbReference type="ARBA" id="ARBA00010617"/>
    </source>
</evidence>
<evidence type="ECO:0000313" key="7">
    <source>
        <dbReference type="EMBL" id="KAG5657990.1"/>
    </source>
</evidence>
<feature type="compositionally biased region" description="Basic and acidic residues" evidence="6">
    <location>
        <begin position="710"/>
        <end position="724"/>
    </location>
</feature>
<feature type="region of interest" description="Disordered" evidence="6">
    <location>
        <begin position="776"/>
        <end position="805"/>
    </location>
</feature>
<dbReference type="PANTHER" id="PTHR24305:SF166">
    <property type="entry name" value="CYTOCHROME P450 12A4, MITOCHONDRIAL-RELATED"/>
    <property type="match status" value="1"/>
</dbReference>
<comment type="similarity">
    <text evidence="1">Belongs to the cytochrome P450 family.</text>
</comment>
<dbReference type="GO" id="GO:0004497">
    <property type="term" value="F:monooxygenase activity"/>
    <property type="evidence" value="ECO:0007669"/>
    <property type="project" value="InterPro"/>
</dbReference>
<dbReference type="GO" id="GO:0005506">
    <property type="term" value="F:iron ion binding"/>
    <property type="evidence" value="ECO:0007669"/>
    <property type="project" value="InterPro"/>
</dbReference>
<feature type="compositionally biased region" description="Polar residues" evidence="6">
    <location>
        <begin position="787"/>
        <end position="802"/>
    </location>
</feature>
<feature type="compositionally biased region" description="Polar residues" evidence="6">
    <location>
        <begin position="900"/>
        <end position="914"/>
    </location>
</feature>
<comment type="cofactor">
    <cofactor evidence="5">
        <name>heme</name>
        <dbReference type="ChEBI" id="CHEBI:30413"/>
    </cofactor>
</comment>
<feature type="region of interest" description="Disordered" evidence="6">
    <location>
        <begin position="1736"/>
        <end position="1814"/>
    </location>
</feature>
<feature type="compositionally biased region" description="Low complexity" evidence="6">
    <location>
        <begin position="1756"/>
        <end position="1775"/>
    </location>
</feature>
<dbReference type="Proteomes" id="UP000782241">
    <property type="component" value="Unassembled WGS sequence"/>
</dbReference>
<evidence type="ECO:0000313" key="8">
    <source>
        <dbReference type="Proteomes" id="UP000782241"/>
    </source>
</evidence>
<name>A0A9P7KRB1_9HYPO</name>
<feature type="region of interest" description="Disordered" evidence="6">
    <location>
        <begin position="680"/>
        <end position="756"/>
    </location>
</feature>
<dbReference type="InterPro" id="IPR036322">
    <property type="entry name" value="WD40_repeat_dom_sf"/>
</dbReference>
<organism evidence="7 8">
    <name type="scientific">Fusarium avenaceum</name>
    <dbReference type="NCBI Taxonomy" id="40199"/>
    <lineage>
        <taxon>Eukaryota</taxon>
        <taxon>Fungi</taxon>
        <taxon>Dikarya</taxon>
        <taxon>Ascomycota</taxon>
        <taxon>Pezizomycotina</taxon>
        <taxon>Sordariomycetes</taxon>
        <taxon>Hypocreomycetidae</taxon>
        <taxon>Hypocreales</taxon>
        <taxon>Nectriaceae</taxon>
        <taxon>Fusarium</taxon>
        <taxon>Fusarium tricinctum species complex</taxon>
    </lineage>
</organism>
<evidence type="ECO:0000256" key="2">
    <source>
        <dbReference type="ARBA" id="ARBA00022617"/>
    </source>
</evidence>
<evidence type="ECO:0000256" key="4">
    <source>
        <dbReference type="ARBA" id="ARBA00023004"/>
    </source>
</evidence>
<evidence type="ECO:0000256" key="5">
    <source>
        <dbReference type="PIRSR" id="PIRSR602401-1"/>
    </source>
</evidence>
<evidence type="ECO:0000256" key="6">
    <source>
        <dbReference type="SAM" id="MobiDB-lite"/>
    </source>
</evidence>
<dbReference type="InterPro" id="IPR050121">
    <property type="entry name" value="Cytochrome_P450_monoxygenase"/>
</dbReference>
<keyword evidence="3 5" id="KW-0479">Metal-binding</keyword>
<dbReference type="InterPro" id="IPR036396">
    <property type="entry name" value="Cyt_P450_sf"/>
</dbReference>
<proteinExistence type="inferred from homology"/>
<feature type="non-terminal residue" evidence="7">
    <location>
        <position position="1"/>
    </location>
</feature>
<dbReference type="GO" id="GO:0020037">
    <property type="term" value="F:heme binding"/>
    <property type="evidence" value="ECO:0007669"/>
    <property type="project" value="InterPro"/>
</dbReference>
<dbReference type="Gene3D" id="1.10.630.10">
    <property type="entry name" value="Cytochrome P450"/>
    <property type="match status" value="1"/>
</dbReference>
<dbReference type="SUPFAM" id="SSF48264">
    <property type="entry name" value="Cytochrome P450"/>
    <property type="match status" value="1"/>
</dbReference>
<accession>A0A9P7KRB1</accession>